<sequence>MKENFKKYSIQFIKEIIPVIAGILIALFIENWNSERKDKAYIDQVFVTVNKELKDSKDNIITTIPRQQKLMDTLQYYADRKDVNILNIVIKAGGFYSPQLKTNAWKTASTTKIDLVDYKKINSLSKIEEIKDILKEKNDFLMSYAYNNINSTEKNTKITFKMILNDIIQNENTALKVIEDYEKH</sequence>
<dbReference type="RefSeq" id="WP_079665555.1">
    <property type="nucleotide sequence ID" value="NZ_FUYZ01000001.1"/>
</dbReference>
<accession>A0A1T5CR30</accession>
<name>A0A1T5CR30_9FLAO</name>
<dbReference type="AlphaFoldDB" id="A0A1T5CR30"/>
<evidence type="ECO:0000313" key="3">
    <source>
        <dbReference type="Proteomes" id="UP000191112"/>
    </source>
</evidence>
<gene>
    <name evidence="2" type="ORF">SAMN05660477_00248</name>
</gene>
<feature type="transmembrane region" description="Helical" evidence="1">
    <location>
        <begin position="12"/>
        <end position="29"/>
    </location>
</feature>
<dbReference type="EMBL" id="FUYZ01000001">
    <property type="protein sequence ID" value="SKB61620.1"/>
    <property type="molecule type" value="Genomic_DNA"/>
</dbReference>
<evidence type="ECO:0000313" key="2">
    <source>
        <dbReference type="EMBL" id="SKB61620.1"/>
    </source>
</evidence>
<dbReference type="Proteomes" id="UP000191112">
    <property type="component" value="Unassembled WGS sequence"/>
</dbReference>
<protein>
    <submittedName>
        <fullName evidence="2">Uncharacterized protein</fullName>
    </submittedName>
</protein>
<keyword evidence="1" id="KW-0812">Transmembrane</keyword>
<organism evidence="2 3">
    <name type="scientific">Soonwooa buanensis</name>
    <dbReference type="NCBI Taxonomy" id="619805"/>
    <lineage>
        <taxon>Bacteria</taxon>
        <taxon>Pseudomonadati</taxon>
        <taxon>Bacteroidota</taxon>
        <taxon>Flavobacteriia</taxon>
        <taxon>Flavobacteriales</taxon>
        <taxon>Weeksellaceae</taxon>
        <taxon>Chryseobacterium group</taxon>
        <taxon>Soonwooa</taxon>
    </lineage>
</organism>
<reference evidence="2 3" key="1">
    <citation type="submission" date="2017-02" db="EMBL/GenBank/DDBJ databases">
        <authorList>
            <person name="Peterson S.W."/>
        </authorList>
    </citation>
    <scope>NUCLEOTIDE SEQUENCE [LARGE SCALE GENOMIC DNA]</scope>
    <source>
        <strain evidence="2 3">DSM 22323</strain>
    </source>
</reference>
<keyword evidence="1" id="KW-1133">Transmembrane helix</keyword>
<evidence type="ECO:0000256" key="1">
    <source>
        <dbReference type="SAM" id="Phobius"/>
    </source>
</evidence>
<keyword evidence="1" id="KW-0472">Membrane</keyword>
<keyword evidence="3" id="KW-1185">Reference proteome</keyword>
<proteinExistence type="predicted"/>
<dbReference type="STRING" id="619805.SAMN05660477_00248"/>
<dbReference type="OrthoDB" id="713837at2"/>